<feature type="repeat" description="WD" evidence="5">
    <location>
        <begin position="150"/>
        <end position="191"/>
    </location>
</feature>
<gene>
    <name evidence="7" type="ORF">BDK51DRAFT_25587</name>
</gene>
<keyword evidence="5" id="KW-0853">WD repeat</keyword>
<evidence type="ECO:0000313" key="7">
    <source>
        <dbReference type="EMBL" id="RKO83969.1"/>
    </source>
</evidence>
<dbReference type="InterPro" id="IPR036322">
    <property type="entry name" value="WD40_repeat_dom_sf"/>
</dbReference>
<evidence type="ECO:0000256" key="5">
    <source>
        <dbReference type="PROSITE-ProRule" id="PRU00221"/>
    </source>
</evidence>
<sequence length="248" mass="26589">MPAEIPPGGPSSSEDENSDPQIPKDQLISLIVSQLQHYGHNNIAQVVAEATGVPLTFDPSPRLAEMCYIASQSDGTLEIAPANSSSDDEMDNNDGVLEADKGAAPNPTYSIDGKYLATGSQDCSIKVLDVGRIKAAHHSANDEKPVIRTLYDHLGPINEVAFHPNGVILASASDDCTIKLYDLAKPSAKKSFRYIQDASAVRSIHFHPSGDFIVAGTDHEVVRVFDIHTLKSFAPPNPSDRHAGPINK</sequence>
<dbReference type="GO" id="GO:0005848">
    <property type="term" value="C:mRNA cleavage stimulating factor complex"/>
    <property type="evidence" value="ECO:0007669"/>
    <property type="project" value="InterPro"/>
</dbReference>
<dbReference type="InterPro" id="IPR001680">
    <property type="entry name" value="WD40_rpt"/>
</dbReference>
<proteinExistence type="predicted"/>
<dbReference type="SUPFAM" id="SSF50978">
    <property type="entry name" value="WD40 repeat-like"/>
    <property type="match status" value="1"/>
</dbReference>
<feature type="non-terminal residue" evidence="7">
    <location>
        <position position="248"/>
    </location>
</feature>
<keyword evidence="8" id="KW-1185">Reference proteome</keyword>
<dbReference type="InterPro" id="IPR044633">
    <property type="entry name" value="CstF1-like"/>
</dbReference>
<keyword evidence="3" id="KW-0539">Nucleus</keyword>
<dbReference type="OrthoDB" id="538223at2759"/>
<evidence type="ECO:0000256" key="6">
    <source>
        <dbReference type="SAM" id="MobiDB-lite"/>
    </source>
</evidence>
<keyword evidence="2" id="KW-0507">mRNA processing</keyword>
<dbReference type="Gene3D" id="1.20.960.50">
    <property type="entry name" value="Cleavage stimulation factor subunit 1, dimerisation domain"/>
    <property type="match status" value="1"/>
</dbReference>
<dbReference type="PROSITE" id="PS50082">
    <property type="entry name" value="WD_REPEATS_2"/>
    <property type="match status" value="1"/>
</dbReference>
<dbReference type="Gene3D" id="2.130.10.10">
    <property type="entry name" value="YVTN repeat-like/Quinoprotein amine dehydrogenase"/>
    <property type="match status" value="1"/>
</dbReference>
<evidence type="ECO:0000256" key="2">
    <source>
        <dbReference type="ARBA" id="ARBA00022664"/>
    </source>
</evidence>
<dbReference type="PANTHER" id="PTHR44133:SF2">
    <property type="entry name" value="CLEAVAGE STIMULATION FACTOR SUBUNIT 1"/>
    <property type="match status" value="1"/>
</dbReference>
<dbReference type="SMART" id="SM00320">
    <property type="entry name" value="WD40"/>
    <property type="match status" value="3"/>
</dbReference>
<dbReference type="GO" id="GO:0031124">
    <property type="term" value="P:mRNA 3'-end processing"/>
    <property type="evidence" value="ECO:0007669"/>
    <property type="project" value="InterPro"/>
</dbReference>
<dbReference type="PANTHER" id="PTHR44133">
    <property type="entry name" value="CLEAVAGE STIMULATION FACTOR SUBUNIT 1"/>
    <property type="match status" value="1"/>
</dbReference>
<protein>
    <recommendedName>
        <fullName evidence="4">Cleavage stimulation factor 50 kDa subunit</fullName>
    </recommendedName>
</protein>
<name>A0A4P9VW92_9FUNG</name>
<dbReference type="PROSITE" id="PS50294">
    <property type="entry name" value="WD_REPEATS_REGION"/>
    <property type="match status" value="1"/>
</dbReference>
<dbReference type="InterPro" id="IPR015943">
    <property type="entry name" value="WD40/YVTN_repeat-like_dom_sf"/>
</dbReference>
<organism evidence="7 8">
    <name type="scientific">Blyttiomyces helicus</name>
    <dbReference type="NCBI Taxonomy" id="388810"/>
    <lineage>
        <taxon>Eukaryota</taxon>
        <taxon>Fungi</taxon>
        <taxon>Fungi incertae sedis</taxon>
        <taxon>Chytridiomycota</taxon>
        <taxon>Chytridiomycota incertae sedis</taxon>
        <taxon>Chytridiomycetes</taxon>
        <taxon>Chytridiomycetes incertae sedis</taxon>
        <taxon>Blyttiomyces</taxon>
    </lineage>
</organism>
<evidence type="ECO:0000313" key="8">
    <source>
        <dbReference type="Proteomes" id="UP000269721"/>
    </source>
</evidence>
<reference evidence="8" key="1">
    <citation type="journal article" date="2018" name="Nat. Microbiol.">
        <title>Leveraging single-cell genomics to expand the fungal tree of life.</title>
        <authorList>
            <person name="Ahrendt S.R."/>
            <person name="Quandt C.A."/>
            <person name="Ciobanu D."/>
            <person name="Clum A."/>
            <person name="Salamov A."/>
            <person name="Andreopoulos B."/>
            <person name="Cheng J.F."/>
            <person name="Woyke T."/>
            <person name="Pelin A."/>
            <person name="Henrissat B."/>
            <person name="Reynolds N.K."/>
            <person name="Benny G.L."/>
            <person name="Smith M.E."/>
            <person name="James T.Y."/>
            <person name="Grigoriev I.V."/>
        </authorList>
    </citation>
    <scope>NUCLEOTIDE SEQUENCE [LARGE SCALE GENOMIC DNA]</scope>
</reference>
<evidence type="ECO:0000256" key="3">
    <source>
        <dbReference type="ARBA" id="ARBA00023242"/>
    </source>
</evidence>
<dbReference type="EMBL" id="ML000645">
    <property type="protein sequence ID" value="RKO83969.1"/>
    <property type="molecule type" value="Genomic_DNA"/>
</dbReference>
<dbReference type="AlphaFoldDB" id="A0A4P9VW92"/>
<dbReference type="Pfam" id="PF00400">
    <property type="entry name" value="WD40"/>
    <property type="match status" value="3"/>
</dbReference>
<evidence type="ECO:0000256" key="1">
    <source>
        <dbReference type="ARBA" id="ARBA00004123"/>
    </source>
</evidence>
<dbReference type="Proteomes" id="UP000269721">
    <property type="component" value="Unassembled WGS sequence"/>
</dbReference>
<dbReference type="GO" id="GO:0003723">
    <property type="term" value="F:RNA binding"/>
    <property type="evidence" value="ECO:0007669"/>
    <property type="project" value="TreeGrafter"/>
</dbReference>
<dbReference type="InterPro" id="IPR038184">
    <property type="entry name" value="CSTF1_dimer_sf"/>
</dbReference>
<accession>A0A4P9VW92</accession>
<comment type="subcellular location">
    <subcellularLocation>
        <location evidence="1">Nucleus</location>
    </subcellularLocation>
</comment>
<evidence type="ECO:0000256" key="4">
    <source>
        <dbReference type="ARBA" id="ARBA00029851"/>
    </source>
</evidence>
<feature type="region of interest" description="Disordered" evidence="6">
    <location>
        <begin position="1"/>
        <end position="21"/>
    </location>
</feature>